<dbReference type="RefSeq" id="WP_387978751.1">
    <property type="nucleotide sequence ID" value="NZ_JBHRWO010000020.1"/>
</dbReference>
<keyword evidence="3 5" id="KW-0418">Kinase</keyword>
<reference evidence="6" key="1">
    <citation type="journal article" date="2019" name="Int. J. Syst. Evol. Microbiol.">
        <title>The Global Catalogue of Microorganisms (GCM) 10K type strain sequencing project: providing services to taxonomists for standard genome sequencing and annotation.</title>
        <authorList>
            <consortium name="The Broad Institute Genomics Platform"/>
            <consortium name="The Broad Institute Genome Sequencing Center for Infectious Disease"/>
            <person name="Wu L."/>
            <person name="Ma J."/>
        </authorList>
    </citation>
    <scope>NUCLEOTIDE SEQUENCE [LARGE SCALE GENOMIC DNA]</scope>
    <source>
        <strain evidence="6">CGMCC 4.7396</strain>
    </source>
</reference>
<dbReference type="SUPFAM" id="SSF53613">
    <property type="entry name" value="Ribokinase-like"/>
    <property type="match status" value="1"/>
</dbReference>
<dbReference type="PANTHER" id="PTHR43320">
    <property type="entry name" value="SUGAR KINASE"/>
    <property type="match status" value="1"/>
</dbReference>
<dbReference type="Pfam" id="PF00294">
    <property type="entry name" value="PfkB"/>
    <property type="match status" value="1"/>
</dbReference>
<dbReference type="CDD" id="cd01166">
    <property type="entry name" value="KdgK"/>
    <property type="match status" value="1"/>
</dbReference>
<name>A0ABV7Q1M0_9ACTN</name>
<gene>
    <name evidence="5" type="ORF">ACFO8M_19825</name>
</gene>
<evidence type="ECO:0000259" key="4">
    <source>
        <dbReference type="Pfam" id="PF00294"/>
    </source>
</evidence>
<comment type="similarity">
    <text evidence="1">Belongs to the carbohydrate kinase PfkB family.</text>
</comment>
<sequence length="308" mass="31989">MDVLCLGESMIVLAPSAAGPLRSAVDLHMGVAGAESNVAVALARLGAHAAWCGKVGDDPLGERIRDVLDEAGVDCSRVQTDPGRPTGVYFKDPGPQGTRVHYYRRGSAASTMGPGHLADVAGTGEPPKILHLSGITPILSDSCAALIDELLVDRALDPALVSFDVNYRPALWPVSEAGPALQRLAGAADIAFVGLDEAQTLWGVKTADDVRELLPDAGVLVVKDGGDGVTAYEGDRRIYSPAEPVDVVEPVGAGDAFAAGFLYGRLHDASLEASMRLGHRLAAGALRTVGDLAPPPPPETVRAILEDQ</sequence>
<evidence type="ECO:0000313" key="5">
    <source>
        <dbReference type="EMBL" id="MFC3494740.1"/>
    </source>
</evidence>
<evidence type="ECO:0000256" key="2">
    <source>
        <dbReference type="ARBA" id="ARBA00022679"/>
    </source>
</evidence>
<comment type="caution">
    <text evidence="5">The sequence shown here is derived from an EMBL/GenBank/DDBJ whole genome shotgun (WGS) entry which is preliminary data.</text>
</comment>
<dbReference type="EMBL" id="JBHRWO010000020">
    <property type="protein sequence ID" value="MFC3494740.1"/>
    <property type="molecule type" value="Genomic_DNA"/>
</dbReference>
<keyword evidence="6" id="KW-1185">Reference proteome</keyword>
<evidence type="ECO:0000256" key="1">
    <source>
        <dbReference type="ARBA" id="ARBA00010688"/>
    </source>
</evidence>
<dbReference type="InterPro" id="IPR011611">
    <property type="entry name" value="PfkB_dom"/>
</dbReference>
<accession>A0ABV7Q1M0</accession>
<feature type="domain" description="Carbohydrate kinase PfkB" evidence="4">
    <location>
        <begin position="2"/>
        <end position="293"/>
    </location>
</feature>
<dbReference type="PANTHER" id="PTHR43320:SF2">
    <property type="entry name" value="2-DEHYDRO-3-DEOXYGLUCONOKINASE_2-DEHYDRO-3-DEOXYGALACTONOKINASE"/>
    <property type="match status" value="1"/>
</dbReference>
<dbReference type="GO" id="GO:0016301">
    <property type="term" value="F:kinase activity"/>
    <property type="evidence" value="ECO:0007669"/>
    <property type="project" value="UniProtKB-KW"/>
</dbReference>
<dbReference type="InterPro" id="IPR029056">
    <property type="entry name" value="Ribokinase-like"/>
</dbReference>
<evidence type="ECO:0000256" key="3">
    <source>
        <dbReference type="ARBA" id="ARBA00022777"/>
    </source>
</evidence>
<evidence type="ECO:0000313" key="6">
    <source>
        <dbReference type="Proteomes" id="UP001595712"/>
    </source>
</evidence>
<dbReference type="Gene3D" id="3.40.1190.20">
    <property type="match status" value="1"/>
</dbReference>
<organism evidence="5 6">
    <name type="scientific">Glycomyces rhizosphaerae</name>
    <dbReference type="NCBI Taxonomy" id="2054422"/>
    <lineage>
        <taxon>Bacteria</taxon>
        <taxon>Bacillati</taxon>
        <taxon>Actinomycetota</taxon>
        <taxon>Actinomycetes</taxon>
        <taxon>Glycomycetales</taxon>
        <taxon>Glycomycetaceae</taxon>
        <taxon>Glycomyces</taxon>
    </lineage>
</organism>
<keyword evidence="2" id="KW-0808">Transferase</keyword>
<protein>
    <submittedName>
        <fullName evidence="5">Sugar kinase</fullName>
    </submittedName>
</protein>
<dbReference type="Proteomes" id="UP001595712">
    <property type="component" value="Unassembled WGS sequence"/>
</dbReference>
<proteinExistence type="inferred from homology"/>
<dbReference type="InterPro" id="IPR052700">
    <property type="entry name" value="Carb_kinase_PfkB-like"/>
</dbReference>